<accession>A0AAP3YYP1</accession>
<name>A0AAP3YYP1_9LACT</name>
<evidence type="ECO:0000313" key="3">
    <source>
        <dbReference type="EMBL" id="MDG4975164.1"/>
    </source>
</evidence>
<evidence type="ECO:0000256" key="1">
    <source>
        <dbReference type="SAM" id="Phobius"/>
    </source>
</evidence>
<organism evidence="3 4">
    <name type="scientific">Lactococcus lactis</name>
    <dbReference type="NCBI Taxonomy" id="1358"/>
    <lineage>
        <taxon>Bacteria</taxon>
        <taxon>Bacillati</taxon>
        <taxon>Bacillota</taxon>
        <taxon>Bacilli</taxon>
        <taxon>Lactobacillales</taxon>
        <taxon>Streptococcaceae</taxon>
        <taxon>Lactococcus</taxon>
    </lineage>
</organism>
<dbReference type="Proteomes" id="UP001207687">
    <property type="component" value="Unassembled WGS sequence"/>
</dbReference>
<feature type="transmembrane region" description="Helical" evidence="1">
    <location>
        <begin position="32"/>
        <end position="52"/>
    </location>
</feature>
<keyword evidence="1" id="KW-0812">Transmembrane</keyword>
<proteinExistence type="predicted"/>
<protein>
    <submittedName>
        <fullName evidence="3">Uncharacterized protein</fullName>
    </submittedName>
</protein>
<dbReference type="Proteomes" id="UP001152598">
    <property type="component" value="Unassembled WGS sequence"/>
</dbReference>
<dbReference type="EMBL" id="JAOQNN010000001">
    <property type="protein sequence ID" value="MCW2279648.1"/>
    <property type="molecule type" value="Genomic_DNA"/>
</dbReference>
<dbReference type="EMBL" id="JAOWLV010000001">
    <property type="protein sequence ID" value="MDG4975164.1"/>
    <property type="molecule type" value="Genomic_DNA"/>
</dbReference>
<evidence type="ECO:0000313" key="2">
    <source>
        <dbReference type="EMBL" id="MCW2279648.1"/>
    </source>
</evidence>
<comment type="caution">
    <text evidence="3">The sequence shown here is derived from an EMBL/GenBank/DDBJ whole genome shotgun (WGS) entry which is preliminary data.</text>
</comment>
<keyword evidence="1" id="KW-0472">Membrane</keyword>
<sequence>MKKNNVLWLVSGILLIVLSVYSFILSVLSTNFWGTLSGAFFVLGIISLLEAFSKERRYAQNLKLSKSENEISEILENFMKEKGFIQKNYKGKKVWQKGGGFWTYKKCLRLDINQLPIIHLEAWVKAVGFGESDFQGYMGALPKRRYYNIVQELVAKLSDEETQVSEIEKPSNRPFWIAGILVGIGLIFIIFALYMLLQA</sequence>
<gene>
    <name evidence="2" type="ORF">M2256_000106</name>
    <name evidence="3" type="ORF">OGZ50_00215</name>
</gene>
<reference evidence="3" key="2">
    <citation type="journal article" date="2023" name="Food Microbiol.">
        <title>Evaluation of the fermentation potential of lactic acid bacteria isolated from herbs, fruits and vegetables as starter cultures in nut-based milk alternatives.</title>
        <authorList>
            <person name="Huang W."/>
            <person name="Dong A."/>
            <person name="Pham H.T."/>
            <person name="Zhou C."/>
            <person name="Huo Z."/>
            <person name="Watjen A.P."/>
            <person name="Prakash S."/>
            <person name="Bang-Berthelsen C.H."/>
            <person name="Turner M.S."/>
        </authorList>
    </citation>
    <scope>NUCLEOTIDE SEQUENCE</scope>
    <source>
        <strain evidence="3">54</strain>
    </source>
</reference>
<evidence type="ECO:0000313" key="4">
    <source>
        <dbReference type="Proteomes" id="UP001152598"/>
    </source>
</evidence>
<dbReference type="RefSeq" id="WP_259750597.1">
    <property type="nucleotide sequence ID" value="NZ_JAOQNN010000001.1"/>
</dbReference>
<reference evidence="3" key="1">
    <citation type="submission" date="2022-10" db="EMBL/GenBank/DDBJ databases">
        <authorList>
            <person name="Turner M.S."/>
            <person name="Huang W."/>
        </authorList>
    </citation>
    <scope>NUCLEOTIDE SEQUENCE</scope>
    <source>
        <strain evidence="3">54</strain>
    </source>
</reference>
<feature type="transmembrane region" description="Helical" evidence="1">
    <location>
        <begin position="175"/>
        <end position="197"/>
    </location>
</feature>
<dbReference type="AlphaFoldDB" id="A0AAP3YYP1"/>
<reference evidence="2" key="3">
    <citation type="submission" date="2023-08" db="EMBL/GenBank/DDBJ databases">
        <title>Genomic analyses of the natural microbiome of Caenorhabditis elegans.</title>
        <authorList>
            <person name="Samuel B."/>
        </authorList>
    </citation>
    <scope>NUCLEOTIDE SEQUENCE</scope>
    <source>
        <strain evidence="2">BIGb0220</strain>
    </source>
</reference>
<keyword evidence="1" id="KW-1133">Transmembrane helix</keyword>